<protein>
    <recommendedName>
        <fullName evidence="1">CHAT domain-containing protein</fullName>
    </recommendedName>
</protein>
<dbReference type="OrthoDB" id="5482966at2"/>
<organism evidence="2 3">
    <name type="scientific">Sorangium cellulosum</name>
    <name type="common">Polyangium cellulosum</name>
    <dbReference type="NCBI Taxonomy" id="56"/>
    <lineage>
        <taxon>Bacteria</taxon>
        <taxon>Pseudomonadati</taxon>
        <taxon>Myxococcota</taxon>
        <taxon>Polyangia</taxon>
        <taxon>Polyangiales</taxon>
        <taxon>Polyangiaceae</taxon>
        <taxon>Sorangium</taxon>
    </lineage>
</organism>
<feature type="domain" description="CHAT" evidence="1">
    <location>
        <begin position="96"/>
        <end position="346"/>
    </location>
</feature>
<evidence type="ECO:0000313" key="3">
    <source>
        <dbReference type="Proteomes" id="UP000238348"/>
    </source>
</evidence>
<proteinExistence type="predicted"/>
<accession>A0A2L0ET64</accession>
<evidence type="ECO:0000313" key="2">
    <source>
        <dbReference type="EMBL" id="AUX42479.1"/>
    </source>
</evidence>
<dbReference type="InterPro" id="IPR024983">
    <property type="entry name" value="CHAT_dom"/>
</dbReference>
<dbReference type="AlphaFoldDB" id="A0A2L0ET64"/>
<dbReference type="Proteomes" id="UP000238348">
    <property type="component" value="Chromosome"/>
</dbReference>
<dbReference type="Pfam" id="PF12770">
    <property type="entry name" value="CHAT"/>
    <property type="match status" value="1"/>
</dbReference>
<gene>
    <name evidence="2" type="ORF">SOCE26_039120</name>
</gene>
<dbReference type="EMBL" id="CP012673">
    <property type="protein sequence ID" value="AUX42479.1"/>
    <property type="molecule type" value="Genomic_DNA"/>
</dbReference>
<sequence>MSNNAPPWFEIAIEHAGDSVFVTPRGSLGQNGKKRQISFRLDDLHELAQKVGPAAMHHTPLDGGAREMARDLFAAIFEGEALEMCREHLTAARPRPLLLRLAVSGRPLQAVPWEVMLTPKGGALDTSGFLASSPRLHVVRAVNSGGPVGPLRILSRVRVLVISATSTRVDVQVKAALKEAIDAHAIELLDPIVGDHVATLSDLRKALQLYSQEHKRPHIVHIIGHGAVRRGAHQEAEPVLVLPGDTGDPIEIPAQTLADDLLRCFGDDLRLVVLDACEGAAPGADGSAAEILAKQAAVAVVAHLWPLRTELAGEIAKSFYTSLTLWEQGRGDVAASLHSVRHELQAEGAGAFSPVLYLRGANPLLFDFRGWKKRSPTPPSPEGLDVLEKLLSGPFSVLLGDSGEDPLECQMAFRKKLADKLGLKGEDALPLAHCIQRYALLKGRSELDRVFKEVVGDILTRDDTPLTPLAWELARALQPGVHATLLWLPVLEHALAERHQDRGIYVVQPPSPDDPGGSLWVMRRKAGEKEWAIAGDLDDGWPHDLDFRKNYVILRLYGGYLPKREVLGALLTEDDHALNPRSLEMPAWNALIHQLCTRPTFVVGISVLDWRHRLVLRLLFDQGLPPSSVAVLPLDGEEIERRIWSERGGGLSKGTQRRVSIVRQTTDALSHMLEGRPAPGDRR</sequence>
<evidence type="ECO:0000259" key="1">
    <source>
        <dbReference type="Pfam" id="PF12770"/>
    </source>
</evidence>
<reference evidence="2 3" key="1">
    <citation type="submission" date="2015-09" db="EMBL/GenBank/DDBJ databases">
        <title>Sorangium comparison.</title>
        <authorList>
            <person name="Zaburannyi N."/>
            <person name="Bunk B."/>
            <person name="Overmann J."/>
            <person name="Mueller R."/>
        </authorList>
    </citation>
    <scope>NUCLEOTIDE SEQUENCE [LARGE SCALE GENOMIC DNA]</scope>
    <source>
        <strain evidence="2 3">So ce26</strain>
    </source>
</reference>
<dbReference type="RefSeq" id="WP_159397078.1">
    <property type="nucleotide sequence ID" value="NZ_CP012673.1"/>
</dbReference>
<name>A0A2L0ET64_SORCE</name>